<dbReference type="GO" id="GO:1990077">
    <property type="term" value="C:primosome complex"/>
    <property type="evidence" value="ECO:0007669"/>
    <property type="project" value="UniProtKB-KW"/>
</dbReference>
<evidence type="ECO:0000256" key="6">
    <source>
        <dbReference type="ARBA" id="ARBA00022723"/>
    </source>
</evidence>
<dbReference type="SMART" id="SM00493">
    <property type="entry name" value="TOPRIM"/>
    <property type="match status" value="1"/>
</dbReference>
<evidence type="ECO:0000313" key="12">
    <source>
        <dbReference type="Proteomes" id="UP000646946"/>
    </source>
</evidence>
<evidence type="ECO:0000256" key="1">
    <source>
        <dbReference type="ARBA" id="ARBA00022478"/>
    </source>
</evidence>
<dbReference type="NCBIfam" id="NF003108">
    <property type="entry name" value="PRK04031.1-1"/>
    <property type="match status" value="1"/>
</dbReference>
<evidence type="ECO:0000256" key="2">
    <source>
        <dbReference type="ARBA" id="ARBA00022515"/>
    </source>
</evidence>
<dbReference type="EMBL" id="DVAB01000023">
    <property type="protein sequence ID" value="HIK00369.1"/>
    <property type="molecule type" value="Genomic_DNA"/>
</dbReference>
<dbReference type="GO" id="GO:0008143">
    <property type="term" value="F:poly(A) binding"/>
    <property type="evidence" value="ECO:0007669"/>
    <property type="project" value="InterPro"/>
</dbReference>
<comment type="caution">
    <text evidence="11">The sequence shown here is derived from an EMBL/GenBank/DDBJ whole genome shotgun (WGS) entry which is preliminary data.</text>
</comment>
<comment type="catalytic activity">
    <reaction evidence="9">
        <text>ssDNA + n NTP = ssDNA/pppN(pN)n-1 hybrid + (n-1) diphosphate.</text>
        <dbReference type="EC" id="2.7.7.101"/>
    </reaction>
</comment>
<dbReference type="EC" id="2.7.7.101" evidence="9"/>
<dbReference type="InterPro" id="IPR006171">
    <property type="entry name" value="TOPRIM_dom"/>
</dbReference>
<comment type="subunit">
    <text evidence="9">Forms a ternary complex with MCM helicase and DNA. Component of the archaeal exosome complex.</text>
</comment>
<dbReference type="GO" id="GO:0005737">
    <property type="term" value="C:cytoplasm"/>
    <property type="evidence" value="ECO:0007669"/>
    <property type="project" value="TreeGrafter"/>
</dbReference>
<sequence length="432" mass="47003">MGKIGIAATKYVIKAKLTATGVVEKPDIIGAIFGQTEGLLGEELELRELQKSGRIGRIEVEVTSTEGKSEGTIEIPTSLNKEDTALIAAALETIERIGPCDAKVEVLSVDDVRSTKRDYVIERAKSILGVMTKETPESQELTEMVKEKVRVGEISEYGVDKLPAGPDLESSEEIILVEGRADVVNLLKHNITNVIGLGGTSIPHSIKELCSQKTVTVFLDGDRGGDLILKELLQIIDVDFVAHAPPGREVEELTSKEILKALRTKITKEDAVKAFEQQKIAYEQSQSRTQQLPARRVYRTSGETYGGRSHATTKSARIEVKPELEELSKISTGLIGTGQAALLAQSGTTFKEVGRVPKSDISSVLKNLQEGKAQALIVDGEIDQSLVNVTTAKGITYVIGSKKPRFLKRKPGIYVLDSTFLRKIVSEQGRSK</sequence>
<comment type="similarity">
    <text evidence="9">Belongs to the archaeal DnaG primase family.</text>
</comment>
<dbReference type="GO" id="GO:0006269">
    <property type="term" value="P:DNA replication, synthesis of primer"/>
    <property type="evidence" value="ECO:0007669"/>
    <property type="project" value="UniProtKB-UniRule"/>
</dbReference>
<dbReference type="CDD" id="cd01029">
    <property type="entry name" value="TOPRIM_primases"/>
    <property type="match status" value="1"/>
</dbReference>
<keyword evidence="3 9" id="KW-0808">Transferase</keyword>
<keyword evidence="4 9" id="KW-0548">Nucleotidyltransferase</keyword>
<keyword evidence="5 9" id="KW-0235">DNA replication</keyword>
<evidence type="ECO:0000256" key="4">
    <source>
        <dbReference type="ARBA" id="ARBA00022695"/>
    </source>
</evidence>
<dbReference type="InterPro" id="IPR020607">
    <property type="entry name" value="Primase_DnaG_arc"/>
</dbReference>
<gene>
    <name evidence="9" type="primary">dnaG</name>
    <name evidence="11" type="ORF">H1016_02395</name>
</gene>
<dbReference type="GO" id="GO:0000178">
    <property type="term" value="C:exosome (RNase complex)"/>
    <property type="evidence" value="ECO:0007669"/>
    <property type="project" value="UniProtKB-KW"/>
</dbReference>
<dbReference type="InterPro" id="IPR034154">
    <property type="entry name" value="TOPRIM_DnaG/twinkle"/>
</dbReference>
<accession>A0A832XGM7</accession>
<keyword evidence="8 9" id="KW-0804">Transcription</keyword>
<evidence type="ECO:0000256" key="7">
    <source>
        <dbReference type="ARBA" id="ARBA00022842"/>
    </source>
</evidence>
<dbReference type="GO" id="GO:0000428">
    <property type="term" value="C:DNA-directed RNA polymerase complex"/>
    <property type="evidence" value="ECO:0007669"/>
    <property type="project" value="UniProtKB-KW"/>
</dbReference>
<name>A0A832XGM7_9ARCH</name>
<dbReference type="PANTHER" id="PTHR30313">
    <property type="entry name" value="DNA PRIMASE"/>
    <property type="match status" value="1"/>
</dbReference>
<evidence type="ECO:0000259" key="10">
    <source>
        <dbReference type="PROSITE" id="PS50880"/>
    </source>
</evidence>
<reference evidence="11 12" key="1">
    <citation type="journal article" name="Nat. Commun.">
        <title>Undinarchaeota illuminate DPANN phylogeny and the impact of gene transfer on archaeal evolution.</title>
        <authorList>
            <person name="Dombrowski N."/>
            <person name="Williams T.A."/>
            <person name="Sun J."/>
            <person name="Woodcroft B.J."/>
            <person name="Lee J.H."/>
            <person name="Minh B.Q."/>
            <person name="Rinke C."/>
            <person name="Spang A."/>
        </authorList>
    </citation>
    <scope>NUCLEOTIDE SEQUENCE [LARGE SCALE GENOMIC DNA]</scope>
    <source>
        <strain evidence="11">MAG_bin1129</strain>
    </source>
</reference>
<keyword evidence="1 9" id="KW-0240">DNA-directed RNA polymerase</keyword>
<organism evidence="11 12">
    <name type="scientific">Candidatus Naiadarchaeum limnaeum</name>
    <dbReference type="NCBI Taxonomy" id="2756139"/>
    <lineage>
        <taxon>Archaea</taxon>
        <taxon>Candidatus Undinarchaeota</taxon>
        <taxon>Candidatus Undinarchaeia</taxon>
        <taxon>Candidatus Naiadarchaeales</taxon>
        <taxon>Candidatus Naiadarchaeaceae</taxon>
        <taxon>Candidatus Naiadarchaeum</taxon>
    </lineage>
</organism>
<dbReference type="HAMAP" id="MF_00007">
    <property type="entry name" value="DNA_primase_DnaG_arc"/>
    <property type="match status" value="1"/>
</dbReference>
<dbReference type="PANTHER" id="PTHR30313:SF2">
    <property type="entry name" value="DNA PRIMASE"/>
    <property type="match status" value="1"/>
</dbReference>
<dbReference type="Proteomes" id="UP000646946">
    <property type="component" value="Unassembled WGS sequence"/>
</dbReference>
<dbReference type="Gene3D" id="3.40.1360.10">
    <property type="match status" value="1"/>
</dbReference>
<dbReference type="SUPFAM" id="SSF110455">
    <property type="entry name" value="Toprim domain"/>
    <property type="match status" value="1"/>
</dbReference>
<dbReference type="GO" id="GO:0046872">
    <property type="term" value="F:metal ion binding"/>
    <property type="evidence" value="ECO:0007669"/>
    <property type="project" value="UniProtKB-KW"/>
</dbReference>
<evidence type="ECO:0000256" key="9">
    <source>
        <dbReference type="HAMAP-Rule" id="MF_00007"/>
    </source>
</evidence>
<dbReference type="AlphaFoldDB" id="A0A832XGM7"/>
<proteinExistence type="inferred from homology"/>
<dbReference type="Pfam" id="PF13662">
    <property type="entry name" value="Toprim_4"/>
    <property type="match status" value="1"/>
</dbReference>
<protein>
    <recommendedName>
        <fullName evidence="9">DNA primase DnaG</fullName>
        <ecNumber evidence="9">2.7.7.101</ecNumber>
    </recommendedName>
</protein>
<dbReference type="GO" id="GO:0003899">
    <property type="term" value="F:DNA-directed RNA polymerase activity"/>
    <property type="evidence" value="ECO:0007669"/>
    <property type="project" value="UniProtKB-UniRule"/>
</dbReference>
<dbReference type="InterPro" id="IPR050219">
    <property type="entry name" value="DnaG_primase"/>
</dbReference>
<comment type="function">
    <text evidence="9">RNA polymerase that catalyzes the synthesis of short RNA molecules used as primers for DNA polymerase during DNA replication. Also part of the exosome, which is a complex involved in RNA degradation. Acts as a poly(A)-binding protein that enhances the interaction between heteropolymeric, adenine-rich transcripts and the exosome.</text>
</comment>
<keyword evidence="9" id="KW-0271">Exosome</keyword>
<evidence type="ECO:0000256" key="3">
    <source>
        <dbReference type="ARBA" id="ARBA00022679"/>
    </source>
</evidence>
<keyword evidence="12" id="KW-1185">Reference proteome</keyword>
<evidence type="ECO:0000313" key="11">
    <source>
        <dbReference type="EMBL" id="HIK00369.1"/>
    </source>
</evidence>
<evidence type="ECO:0000256" key="5">
    <source>
        <dbReference type="ARBA" id="ARBA00022705"/>
    </source>
</evidence>
<evidence type="ECO:0000256" key="8">
    <source>
        <dbReference type="ARBA" id="ARBA00023163"/>
    </source>
</evidence>
<keyword evidence="6" id="KW-0479">Metal-binding</keyword>
<dbReference type="PROSITE" id="PS50880">
    <property type="entry name" value="TOPRIM"/>
    <property type="match status" value="1"/>
</dbReference>
<keyword evidence="2 9" id="KW-0639">Primosome</keyword>
<feature type="domain" description="Toprim" evidence="10">
    <location>
        <begin position="172"/>
        <end position="246"/>
    </location>
</feature>
<keyword evidence="7" id="KW-0460">Magnesium</keyword>